<feature type="transmembrane region" description="Helical" evidence="10">
    <location>
        <begin position="94"/>
        <end position="113"/>
    </location>
</feature>
<comment type="caution">
    <text evidence="11">The sequence shown here is derived from an EMBL/GenBank/DDBJ whole genome shotgun (WGS) entry which is preliminary data.</text>
</comment>
<comment type="function">
    <text evidence="10">Mediates sugar transport across membranes.</text>
</comment>
<evidence type="ECO:0000256" key="3">
    <source>
        <dbReference type="ARBA" id="ARBA00022448"/>
    </source>
</evidence>
<feature type="transmembrane region" description="Helical" evidence="10">
    <location>
        <begin position="159"/>
        <end position="176"/>
    </location>
</feature>
<dbReference type="InterPro" id="IPR047664">
    <property type="entry name" value="SWEET"/>
</dbReference>
<keyword evidence="6 10" id="KW-0812">Transmembrane</keyword>
<keyword evidence="7" id="KW-0677">Repeat</keyword>
<keyword evidence="3 10" id="KW-0813">Transport</keyword>
<gene>
    <name evidence="11" type="ORF">ElyMa_003643100</name>
</gene>
<dbReference type="GO" id="GO:0051119">
    <property type="term" value="F:sugar transmembrane transporter activity"/>
    <property type="evidence" value="ECO:0007669"/>
    <property type="project" value="InterPro"/>
</dbReference>
<keyword evidence="8 10" id="KW-1133">Transmembrane helix</keyword>
<comment type="similarity">
    <text evidence="2 10">Belongs to the SWEET sugar transporter family.</text>
</comment>
<sequence length="246" mass="27270">MSSLLVIVEWSTVVVSLVMMASGLPGCLKMYKERSTRNVPYVMFLLLVIVSALSLQYALMIQNKALILLNLVSVLVWGFYCAIYVVVSQAKTKAVLKFLAVMGLYTGNIYYLRIIPTKAVLPALGNYLIVWCTVVYVIPLEDVITMIREKSNNSCDMSLLSAGTLSGVVWSFYGYLLKDSAILVPSLVGLAVSLVKLIVYFYCELSGASNKSFHSNGTGTVNGKKKSEFENGSYNIRPREDLRKRN</sequence>
<feature type="transmembrane region" description="Helical" evidence="10">
    <location>
        <begin position="65"/>
        <end position="87"/>
    </location>
</feature>
<evidence type="ECO:0000256" key="9">
    <source>
        <dbReference type="ARBA" id="ARBA00023136"/>
    </source>
</evidence>
<feature type="transmembrane region" description="Helical" evidence="10">
    <location>
        <begin position="119"/>
        <end position="138"/>
    </location>
</feature>
<reference evidence="11 12" key="1">
    <citation type="journal article" date="2021" name="Elife">
        <title>Chloroplast acquisition without the gene transfer in kleptoplastic sea slugs, Plakobranchus ocellatus.</title>
        <authorList>
            <person name="Maeda T."/>
            <person name="Takahashi S."/>
            <person name="Yoshida T."/>
            <person name="Shimamura S."/>
            <person name="Takaki Y."/>
            <person name="Nagai Y."/>
            <person name="Toyoda A."/>
            <person name="Suzuki Y."/>
            <person name="Arimoto A."/>
            <person name="Ishii H."/>
            <person name="Satoh N."/>
            <person name="Nishiyama T."/>
            <person name="Hasebe M."/>
            <person name="Maruyama T."/>
            <person name="Minagawa J."/>
            <person name="Obokata J."/>
            <person name="Shigenobu S."/>
        </authorList>
    </citation>
    <scope>NUCLEOTIDE SEQUENCE [LARGE SCALE GENOMIC DNA]</scope>
</reference>
<evidence type="ECO:0000256" key="2">
    <source>
        <dbReference type="ARBA" id="ARBA00007809"/>
    </source>
</evidence>
<dbReference type="Pfam" id="PF03083">
    <property type="entry name" value="MtN3_slv"/>
    <property type="match status" value="2"/>
</dbReference>
<comment type="subcellular location">
    <subcellularLocation>
        <location evidence="1 10">Cell membrane</location>
        <topology evidence="1 10">Multi-pass membrane protein</topology>
    </subcellularLocation>
</comment>
<evidence type="ECO:0000313" key="12">
    <source>
        <dbReference type="Proteomes" id="UP000762676"/>
    </source>
</evidence>
<feature type="transmembrane region" description="Helical" evidence="10">
    <location>
        <begin position="182"/>
        <end position="203"/>
    </location>
</feature>
<evidence type="ECO:0000256" key="4">
    <source>
        <dbReference type="ARBA" id="ARBA00022475"/>
    </source>
</evidence>
<keyword evidence="5 10" id="KW-0762">Sugar transport</keyword>
<evidence type="ECO:0000256" key="7">
    <source>
        <dbReference type="ARBA" id="ARBA00022737"/>
    </source>
</evidence>
<evidence type="ECO:0000256" key="5">
    <source>
        <dbReference type="ARBA" id="ARBA00022597"/>
    </source>
</evidence>
<dbReference type="InterPro" id="IPR004316">
    <property type="entry name" value="SWEET_rpt"/>
</dbReference>
<dbReference type="PANTHER" id="PTHR10791">
    <property type="entry name" value="RAG1-ACTIVATING PROTEIN 1"/>
    <property type="match status" value="1"/>
</dbReference>
<name>A0AAV4EW26_9GAST</name>
<keyword evidence="4" id="KW-1003">Cell membrane</keyword>
<evidence type="ECO:0000313" key="11">
    <source>
        <dbReference type="EMBL" id="GFR64899.1"/>
    </source>
</evidence>
<accession>A0AAV4EW26</accession>
<keyword evidence="9 10" id="KW-0472">Membrane</keyword>
<evidence type="ECO:0000256" key="1">
    <source>
        <dbReference type="ARBA" id="ARBA00004651"/>
    </source>
</evidence>
<keyword evidence="12" id="KW-1185">Reference proteome</keyword>
<dbReference type="GO" id="GO:0005886">
    <property type="term" value="C:plasma membrane"/>
    <property type="evidence" value="ECO:0007669"/>
    <property type="project" value="UniProtKB-SubCell"/>
</dbReference>
<evidence type="ECO:0000256" key="10">
    <source>
        <dbReference type="RuleBase" id="RU910715"/>
    </source>
</evidence>
<feature type="transmembrane region" description="Helical" evidence="10">
    <location>
        <begin position="6"/>
        <end position="27"/>
    </location>
</feature>
<dbReference type="AlphaFoldDB" id="A0AAV4EW26"/>
<dbReference type="Gene3D" id="1.20.1280.290">
    <property type="match status" value="2"/>
</dbReference>
<organism evidence="11 12">
    <name type="scientific">Elysia marginata</name>
    <dbReference type="NCBI Taxonomy" id="1093978"/>
    <lineage>
        <taxon>Eukaryota</taxon>
        <taxon>Metazoa</taxon>
        <taxon>Spiralia</taxon>
        <taxon>Lophotrochozoa</taxon>
        <taxon>Mollusca</taxon>
        <taxon>Gastropoda</taxon>
        <taxon>Heterobranchia</taxon>
        <taxon>Euthyneura</taxon>
        <taxon>Panpulmonata</taxon>
        <taxon>Sacoglossa</taxon>
        <taxon>Placobranchoidea</taxon>
        <taxon>Plakobranchidae</taxon>
        <taxon>Elysia</taxon>
    </lineage>
</organism>
<dbReference type="PANTHER" id="PTHR10791:SF30">
    <property type="entry name" value="SUGAR TRANSPORTER SWEET1"/>
    <property type="match status" value="1"/>
</dbReference>
<dbReference type="EMBL" id="BMAT01007466">
    <property type="protein sequence ID" value="GFR64899.1"/>
    <property type="molecule type" value="Genomic_DNA"/>
</dbReference>
<evidence type="ECO:0000256" key="8">
    <source>
        <dbReference type="ARBA" id="ARBA00022989"/>
    </source>
</evidence>
<dbReference type="Proteomes" id="UP000762676">
    <property type="component" value="Unassembled WGS sequence"/>
</dbReference>
<proteinExistence type="inferred from homology"/>
<evidence type="ECO:0000256" key="6">
    <source>
        <dbReference type="ARBA" id="ARBA00022692"/>
    </source>
</evidence>
<protein>
    <recommendedName>
        <fullName evidence="10">Sugar transporter SWEET</fullName>
    </recommendedName>
</protein>
<feature type="transmembrane region" description="Helical" evidence="10">
    <location>
        <begin position="39"/>
        <end position="59"/>
    </location>
</feature>